<comment type="caution">
    <text evidence="1">The sequence shown here is derived from an EMBL/GenBank/DDBJ whole genome shotgun (WGS) entry which is preliminary data.</text>
</comment>
<evidence type="ECO:0000313" key="1">
    <source>
        <dbReference type="EMBL" id="SMF21057.1"/>
    </source>
</evidence>
<dbReference type="Proteomes" id="UP000192939">
    <property type="component" value="Unassembled WGS sequence"/>
</dbReference>
<dbReference type="RefSeq" id="WP_016312473.1">
    <property type="nucleotide sequence ID" value="NZ_FXAE01000015.1"/>
</dbReference>
<evidence type="ECO:0000313" key="2">
    <source>
        <dbReference type="Proteomes" id="UP000192939"/>
    </source>
</evidence>
<gene>
    <name evidence="1" type="ORF">SAMN02744124_01845</name>
</gene>
<keyword evidence="2" id="KW-1185">Reference proteome</keyword>
<dbReference type="GeneID" id="43345001"/>
<name>A0ABY1LWM2_9BACL</name>
<accession>A0ABY1LWM2</accession>
<protein>
    <submittedName>
        <fullName evidence="1">Uncharacterized protein</fullName>
    </submittedName>
</protein>
<sequence length="92" mass="10496">MSSLCRHKLLKSIQAVHGAVISYANCVCEDISEKEKEIFFKFGLELAVQLQELRRLYISLYQFDPLSGIPTVDTQCCTSKINHSEQNKTDKD</sequence>
<reference evidence="1 2" key="1">
    <citation type="submission" date="2017-04" db="EMBL/GenBank/DDBJ databases">
        <authorList>
            <person name="Varghese N."/>
            <person name="Submissions S."/>
        </authorList>
    </citation>
    <scope>NUCLEOTIDE SEQUENCE [LARGE SCALE GENOMIC DNA]</scope>
    <source>
        <strain evidence="1 2">J12</strain>
    </source>
</reference>
<proteinExistence type="predicted"/>
<organism evidence="1 2">
    <name type="scientific">Paenibacillus barengoltzii J12</name>
    <dbReference type="NCBI Taxonomy" id="935846"/>
    <lineage>
        <taxon>Bacteria</taxon>
        <taxon>Bacillati</taxon>
        <taxon>Bacillota</taxon>
        <taxon>Bacilli</taxon>
        <taxon>Bacillales</taxon>
        <taxon>Paenibacillaceae</taxon>
        <taxon>Paenibacillus</taxon>
    </lineage>
</organism>
<dbReference type="EMBL" id="FXAE01000015">
    <property type="protein sequence ID" value="SMF21057.1"/>
    <property type="molecule type" value="Genomic_DNA"/>
</dbReference>